<gene>
    <name evidence="1" type="ORF">F5891DRAFT_964625</name>
</gene>
<feature type="non-terminal residue" evidence="1">
    <location>
        <position position="1"/>
    </location>
</feature>
<dbReference type="GeneID" id="64670409"/>
<dbReference type="EMBL" id="JABBWK010000136">
    <property type="protein sequence ID" value="KAG1890603.1"/>
    <property type="molecule type" value="Genomic_DNA"/>
</dbReference>
<protein>
    <submittedName>
        <fullName evidence="1">Uncharacterized protein</fullName>
    </submittedName>
</protein>
<proteinExistence type="predicted"/>
<keyword evidence="2" id="KW-1185">Reference proteome</keyword>
<dbReference type="Proteomes" id="UP001195769">
    <property type="component" value="Unassembled WGS sequence"/>
</dbReference>
<dbReference type="RefSeq" id="XP_041217869.1">
    <property type="nucleotide sequence ID" value="XM_041376111.1"/>
</dbReference>
<accession>A0AAD4DSZ0</accession>
<comment type="caution">
    <text evidence="1">The sequence shown here is derived from an EMBL/GenBank/DDBJ whole genome shotgun (WGS) entry which is preliminary data.</text>
</comment>
<reference evidence="1" key="1">
    <citation type="journal article" date="2020" name="New Phytol.">
        <title>Comparative genomics reveals dynamic genome evolution in host specialist ectomycorrhizal fungi.</title>
        <authorList>
            <person name="Lofgren L.A."/>
            <person name="Nguyen N.H."/>
            <person name="Vilgalys R."/>
            <person name="Ruytinx J."/>
            <person name="Liao H.L."/>
            <person name="Branco S."/>
            <person name="Kuo A."/>
            <person name="LaButti K."/>
            <person name="Lipzen A."/>
            <person name="Andreopoulos W."/>
            <person name="Pangilinan J."/>
            <person name="Riley R."/>
            <person name="Hundley H."/>
            <person name="Na H."/>
            <person name="Barry K."/>
            <person name="Grigoriev I.V."/>
            <person name="Stajich J.E."/>
            <person name="Kennedy P.G."/>
        </authorList>
    </citation>
    <scope>NUCLEOTIDE SEQUENCE</scope>
    <source>
        <strain evidence="1">FC203</strain>
    </source>
</reference>
<name>A0AAD4DSZ0_9AGAM</name>
<evidence type="ECO:0000313" key="2">
    <source>
        <dbReference type="Proteomes" id="UP001195769"/>
    </source>
</evidence>
<evidence type="ECO:0000313" key="1">
    <source>
        <dbReference type="EMBL" id="KAG1890603.1"/>
    </source>
</evidence>
<dbReference type="AlphaFoldDB" id="A0AAD4DSZ0"/>
<organism evidence="1 2">
    <name type="scientific">Suillus fuscotomentosus</name>
    <dbReference type="NCBI Taxonomy" id="1912939"/>
    <lineage>
        <taxon>Eukaryota</taxon>
        <taxon>Fungi</taxon>
        <taxon>Dikarya</taxon>
        <taxon>Basidiomycota</taxon>
        <taxon>Agaricomycotina</taxon>
        <taxon>Agaricomycetes</taxon>
        <taxon>Agaricomycetidae</taxon>
        <taxon>Boletales</taxon>
        <taxon>Suillineae</taxon>
        <taxon>Suillaceae</taxon>
        <taxon>Suillus</taxon>
    </lineage>
</organism>
<sequence length="83" mass="9459">YLLSAVTFLSELGITDQPVFGLIADDALGAITMVWKTNNQIYVMERDVQHYDIRDPLQALQFMSILPRLARHDLGLCHLSEKQ</sequence>